<evidence type="ECO:0000256" key="3">
    <source>
        <dbReference type="ARBA" id="ARBA00023163"/>
    </source>
</evidence>
<dbReference type="Gene3D" id="1.10.10.60">
    <property type="entry name" value="Homeodomain-like"/>
    <property type="match status" value="1"/>
</dbReference>
<sequence>MKKLLASSSSGGLTFMHSVIEQYSLDVDAILKSCGINSNELNNIYKRIPEQRCSDYINLMIKETSPVVAIKACEHLNPAIFNSFGTGLLFSSSLRDFCLRYSTGFAFITSLIDVDFIEDESQSYLTIKETVDLNSVNSNFYSDVFSALTIKLLKLSIGPNFKAKKICLTWTPKEDILQDYIDYFDCEIEFSANKTMVLFDNAELDIEFPWANEELAEKSDKMVFEFLQRSYDFDLTSKVTTIVTELLAQGKCNKLNVAKICGMSESTLQNKLNNEDTNFQEIVDNLRKKSAVQLIRDNSTNLEQISFKLGYYSYSNFSRAFKAWFGLTPLEYKNSQIDSYALAG</sequence>
<keyword evidence="6" id="KW-1185">Reference proteome</keyword>
<keyword evidence="1" id="KW-0805">Transcription regulation</keyword>
<evidence type="ECO:0000256" key="1">
    <source>
        <dbReference type="ARBA" id="ARBA00023015"/>
    </source>
</evidence>
<dbReference type="Pfam" id="PF12625">
    <property type="entry name" value="Arabinose_bd"/>
    <property type="match status" value="1"/>
</dbReference>
<accession>A0ABZ0GRY5</accession>
<keyword evidence="3" id="KW-0804">Transcription</keyword>
<evidence type="ECO:0000313" key="5">
    <source>
        <dbReference type="EMBL" id="WOH38580.1"/>
    </source>
</evidence>
<keyword evidence="2" id="KW-0238">DNA-binding</keyword>
<organism evidence="5 6">
    <name type="scientific">Thalassotalea fonticola</name>
    <dbReference type="NCBI Taxonomy" id="3065649"/>
    <lineage>
        <taxon>Bacteria</taxon>
        <taxon>Pseudomonadati</taxon>
        <taxon>Pseudomonadota</taxon>
        <taxon>Gammaproteobacteria</taxon>
        <taxon>Alteromonadales</taxon>
        <taxon>Colwelliaceae</taxon>
        <taxon>Thalassotalea</taxon>
    </lineage>
</organism>
<dbReference type="InterPro" id="IPR018060">
    <property type="entry name" value="HTH_AraC"/>
</dbReference>
<dbReference type="PANTHER" id="PTHR47894">
    <property type="entry name" value="HTH-TYPE TRANSCRIPTIONAL REGULATOR GADX"/>
    <property type="match status" value="1"/>
</dbReference>
<reference evidence="5 6" key="1">
    <citation type="submission" date="2023-09" db="EMBL/GenBank/DDBJ databases">
        <authorList>
            <person name="Qi X."/>
        </authorList>
    </citation>
    <scope>NUCLEOTIDE SEQUENCE [LARGE SCALE GENOMIC DNA]</scope>
    <source>
        <strain evidence="5 6">S1-1</strain>
    </source>
</reference>
<dbReference type="SMART" id="SM00342">
    <property type="entry name" value="HTH_ARAC"/>
    <property type="match status" value="1"/>
</dbReference>
<dbReference type="InterPro" id="IPR009057">
    <property type="entry name" value="Homeodomain-like_sf"/>
</dbReference>
<dbReference type="InterPro" id="IPR020449">
    <property type="entry name" value="Tscrpt_reg_AraC-type_HTH"/>
</dbReference>
<feature type="domain" description="HTH araC/xylS-type" evidence="4">
    <location>
        <begin position="237"/>
        <end position="335"/>
    </location>
</feature>
<dbReference type="Proteomes" id="UP001301442">
    <property type="component" value="Chromosome"/>
</dbReference>
<name>A0ABZ0GRY5_9GAMM</name>
<evidence type="ECO:0000313" key="6">
    <source>
        <dbReference type="Proteomes" id="UP001301442"/>
    </source>
</evidence>
<gene>
    <name evidence="5" type="ORF">RI844_05015</name>
</gene>
<dbReference type="Pfam" id="PF12833">
    <property type="entry name" value="HTH_18"/>
    <property type="match status" value="1"/>
</dbReference>
<dbReference type="PRINTS" id="PR00032">
    <property type="entry name" value="HTHARAC"/>
</dbReference>
<dbReference type="InterPro" id="IPR032687">
    <property type="entry name" value="AraC-type_N"/>
</dbReference>
<dbReference type="EMBL" id="CP136600">
    <property type="protein sequence ID" value="WOH38580.1"/>
    <property type="molecule type" value="Genomic_DNA"/>
</dbReference>
<evidence type="ECO:0000256" key="2">
    <source>
        <dbReference type="ARBA" id="ARBA00023125"/>
    </source>
</evidence>
<proteinExistence type="predicted"/>
<dbReference type="PANTHER" id="PTHR47894:SF4">
    <property type="entry name" value="HTH-TYPE TRANSCRIPTIONAL REGULATOR GADX"/>
    <property type="match status" value="1"/>
</dbReference>
<protein>
    <submittedName>
        <fullName evidence="5">Helix-turn-helix domain-containing protein</fullName>
    </submittedName>
</protein>
<dbReference type="SUPFAM" id="SSF46689">
    <property type="entry name" value="Homeodomain-like"/>
    <property type="match status" value="1"/>
</dbReference>
<dbReference type="PROSITE" id="PS01124">
    <property type="entry name" value="HTH_ARAC_FAMILY_2"/>
    <property type="match status" value="1"/>
</dbReference>
<dbReference type="RefSeq" id="WP_348397349.1">
    <property type="nucleotide sequence ID" value="NZ_CP136600.1"/>
</dbReference>
<evidence type="ECO:0000259" key="4">
    <source>
        <dbReference type="PROSITE" id="PS01124"/>
    </source>
</evidence>